<sequence length="336" mass="37625">MPRHHFQANLQDLTQRLGWIYIGAIALWFGLRLVFFDQFWWLALLNTIAFYLFVPVVLLLPLGIGLRRRGLLLGLALPIAIFVGLFGPLFLPSGAAPASALQPSFKVMSFNLLWSNENYDQIAQSIRAAAPDIVGFQEVRPPNIAALTAALPDYPYSVFHQSDHYHTVGLVSRLPIVASKQFPDPPFKRGLQSVIDLEGTPLTVIVAHLAPNNMPLFPLGEFVRQTQERYTRRAAEVDLLKQAVQTRDRPTVILCDCNMTDTSQTHAELRSVLTDSFQQAGWGWGHTLRVGSVPWPLQRVDYVWHTADLRSVSARVGDRAGSDHYPVVTTLRPLKS</sequence>
<evidence type="ECO:0000313" key="3">
    <source>
        <dbReference type="EMBL" id="OKH45646.1"/>
    </source>
</evidence>
<dbReference type="PANTHER" id="PTHR14859:SF1">
    <property type="entry name" value="PGAP2-INTERACTING PROTEIN"/>
    <property type="match status" value="1"/>
</dbReference>
<dbReference type="RefSeq" id="WP_073610050.1">
    <property type="nucleotide sequence ID" value="NZ_MRCG01000016.1"/>
</dbReference>
<evidence type="ECO:0000313" key="4">
    <source>
        <dbReference type="Proteomes" id="UP000185557"/>
    </source>
</evidence>
<organism evidence="3 4">
    <name type="scientific">Phormidium tenue NIES-30</name>
    <dbReference type="NCBI Taxonomy" id="549789"/>
    <lineage>
        <taxon>Bacteria</taxon>
        <taxon>Bacillati</taxon>
        <taxon>Cyanobacteriota</taxon>
        <taxon>Cyanophyceae</taxon>
        <taxon>Oscillatoriophycideae</taxon>
        <taxon>Oscillatoriales</taxon>
        <taxon>Oscillatoriaceae</taxon>
        <taxon>Phormidium</taxon>
    </lineage>
</organism>
<dbReference type="InterPro" id="IPR051916">
    <property type="entry name" value="GPI-anchor_lipid_remodeler"/>
</dbReference>
<feature type="transmembrane region" description="Helical" evidence="1">
    <location>
        <begin position="71"/>
        <end position="91"/>
    </location>
</feature>
<feature type="transmembrane region" description="Helical" evidence="1">
    <location>
        <begin position="41"/>
        <end position="64"/>
    </location>
</feature>
<dbReference type="AlphaFoldDB" id="A0A1U7J142"/>
<dbReference type="GO" id="GO:0006506">
    <property type="term" value="P:GPI anchor biosynthetic process"/>
    <property type="evidence" value="ECO:0007669"/>
    <property type="project" value="TreeGrafter"/>
</dbReference>
<evidence type="ECO:0000256" key="1">
    <source>
        <dbReference type="SAM" id="Phobius"/>
    </source>
</evidence>
<protein>
    <recommendedName>
        <fullName evidence="2">Endonuclease/exonuclease/phosphatase domain-containing protein</fullName>
    </recommendedName>
</protein>
<dbReference type="Gene3D" id="3.60.10.10">
    <property type="entry name" value="Endonuclease/exonuclease/phosphatase"/>
    <property type="match status" value="1"/>
</dbReference>
<feature type="transmembrane region" description="Helical" evidence="1">
    <location>
        <begin position="17"/>
        <end position="35"/>
    </location>
</feature>
<dbReference type="STRING" id="549789.NIES30_19155"/>
<dbReference type="OrthoDB" id="9812537at2"/>
<reference evidence="3 4" key="1">
    <citation type="submission" date="2016-11" db="EMBL/GenBank/DDBJ databases">
        <title>Draft Genome Sequences of Nine Cyanobacterial Strains from Diverse Habitats.</title>
        <authorList>
            <person name="Zhu T."/>
            <person name="Hou S."/>
            <person name="Lu X."/>
            <person name="Hess W.R."/>
        </authorList>
    </citation>
    <scope>NUCLEOTIDE SEQUENCE [LARGE SCALE GENOMIC DNA]</scope>
    <source>
        <strain evidence="3 4">NIES-30</strain>
    </source>
</reference>
<dbReference type="Pfam" id="PF03372">
    <property type="entry name" value="Exo_endo_phos"/>
    <property type="match status" value="1"/>
</dbReference>
<dbReference type="PANTHER" id="PTHR14859">
    <property type="entry name" value="CALCOFLUOR WHITE HYPERSENSITIVE PROTEIN PRECURSOR"/>
    <property type="match status" value="1"/>
</dbReference>
<keyword evidence="1" id="KW-0812">Transmembrane</keyword>
<dbReference type="GO" id="GO:0016020">
    <property type="term" value="C:membrane"/>
    <property type="evidence" value="ECO:0007669"/>
    <property type="project" value="GOC"/>
</dbReference>
<keyword evidence="1" id="KW-1133">Transmembrane helix</keyword>
<keyword evidence="4" id="KW-1185">Reference proteome</keyword>
<comment type="caution">
    <text evidence="3">The sequence shown here is derived from an EMBL/GenBank/DDBJ whole genome shotgun (WGS) entry which is preliminary data.</text>
</comment>
<evidence type="ECO:0000259" key="2">
    <source>
        <dbReference type="Pfam" id="PF03372"/>
    </source>
</evidence>
<dbReference type="Proteomes" id="UP000185557">
    <property type="component" value="Unassembled WGS sequence"/>
</dbReference>
<gene>
    <name evidence="3" type="ORF">NIES30_19155</name>
</gene>
<dbReference type="InterPro" id="IPR005135">
    <property type="entry name" value="Endo/exonuclease/phosphatase"/>
</dbReference>
<feature type="domain" description="Endonuclease/exonuclease/phosphatase" evidence="2">
    <location>
        <begin position="108"/>
        <end position="324"/>
    </location>
</feature>
<keyword evidence="1" id="KW-0472">Membrane</keyword>
<dbReference type="GO" id="GO:0003824">
    <property type="term" value="F:catalytic activity"/>
    <property type="evidence" value="ECO:0007669"/>
    <property type="project" value="InterPro"/>
</dbReference>
<dbReference type="InterPro" id="IPR036691">
    <property type="entry name" value="Endo/exonu/phosph_ase_sf"/>
</dbReference>
<proteinExistence type="predicted"/>
<accession>A0A1U7J142</accession>
<dbReference type="SUPFAM" id="SSF56219">
    <property type="entry name" value="DNase I-like"/>
    <property type="match status" value="1"/>
</dbReference>
<dbReference type="EMBL" id="MRCG01000016">
    <property type="protein sequence ID" value="OKH45646.1"/>
    <property type="molecule type" value="Genomic_DNA"/>
</dbReference>
<name>A0A1U7J142_9CYAN</name>